<dbReference type="GO" id="GO:0003677">
    <property type="term" value="F:DNA binding"/>
    <property type="evidence" value="ECO:0007669"/>
    <property type="project" value="InterPro"/>
</dbReference>
<evidence type="ECO:0000256" key="1">
    <source>
        <dbReference type="ARBA" id="ARBA00023172"/>
    </source>
</evidence>
<proteinExistence type="predicted"/>
<keyword evidence="1" id="KW-0233">DNA recombination</keyword>
<name>A0A927ICY2_9ACTN</name>
<dbReference type="GO" id="GO:0006310">
    <property type="term" value="P:DNA recombination"/>
    <property type="evidence" value="ECO:0007669"/>
    <property type="project" value="UniProtKB-KW"/>
</dbReference>
<feature type="region of interest" description="Disordered" evidence="2">
    <location>
        <begin position="304"/>
        <end position="325"/>
    </location>
</feature>
<dbReference type="PANTHER" id="PTHR30349">
    <property type="entry name" value="PHAGE INTEGRASE-RELATED"/>
    <property type="match status" value="1"/>
</dbReference>
<protein>
    <submittedName>
        <fullName evidence="4">Site-specific integrase</fullName>
    </submittedName>
</protein>
<keyword evidence="5" id="KW-1185">Reference proteome</keyword>
<dbReference type="GO" id="GO:0015074">
    <property type="term" value="P:DNA integration"/>
    <property type="evidence" value="ECO:0007669"/>
    <property type="project" value="InterPro"/>
</dbReference>
<dbReference type="PANTHER" id="PTHR30349:SF64">
    <property type="entry name" value="PROPHAGE INTEGRASE INTD-RELATED"/>
    <property type="match status" value="1"/>
</dbReference>
<sequence>MDWSYTVRVWSIRKRPYRKPFQLRWQVGERAHSESFLTAGLAESRKAQLITAARAGEPFDVESGLPKSLLREQEDISWYQHARQYIEMKWPHSPASTRKTLAEAMATVTPVLVKDTQGMGDARVVRAALYGWAFNVKRWDEEPPPEYQAVLAWFERKSKPTSALADRMLVRKALDALTRKLDGKTAASSTIRRKRAIFHNALVYAVDAGLLTENPIPRVSWSLPEPVEEEIDPSCVPEPVQAAELLNAVRAQGARGRHLVAFFGCIYYAAARPAEVVGLRQEDCTLPRRGWGLLQLQETRPRAGAAWTDSGQAHDSRGLKHRSRRAVRPVPIPPELVAMLRWHVTAHGVAPDGRLFRTLRGGLVQESGYGEVWARAREKALPAGAAKTLMAKRPYDLRHAAVSTWLSSGVEPQLVAKRAGHSVAVLFRVYAKFLGNADEAANAKISARLGERGTPSP</sequence>
<organism evidence="4 5">
    <name type="scientific">Streptomyces chumphonensis</name>
    <dbReference type="NCBI Taxonomy" id="1214925"/>
    <lineage>
        <taxon>Bacteria</taxon>
        <taxon>Bacillati</taxon>
        <taxon>Actinomycetota</taxon>
        <taxon>Actinomycetes</taxon>
        <taxon>Kitasatosporales</taxon>
        <taxon>Streptomycetaceae</taxon>
        <taxon>Streptomyces</taxon>
    </lineage>
</organism>
<dbReference type="Proteomes" id="UP000632289">
    <property type="component" value="Unassembled WGS sequence"/>
</dbReference>
<dbReference type="InterPro" id="IPR013762">
    <property type="entry name" value="Integrase-like_cat_sf"/>
</dbReference>
<dbReference type="SUPFAM" id="SSF56349">
    <property type="entry name" value="DNA breaking-rejoining enzymes"/>
    <property type="match status" value="1"/>
</dbReference>
<dbReference type="InterPro" id="IPR050090">
    <property type="entry name" value="Tyrosine_recombinase_XerCD"/>
</dbReference>
<dbReference type="InterPro" id="IPR011010">
    <property type="entry name" value="DNA_brk_join_enz"/>
</dbReference>
<dbReference type="Gene3D" id="1.10.443.10">
    <property type="entry name" value="Intergrase catalytic core"/>
    <property type="match status" value="1"/>
</dbReference>
<gene>
    <name evidence="4" type="ORF">IF129_13360</name>
</gene>
<dbReference type="PROSITE" id="PS51898">
    <property type="entry name" value="TYR_RECOMBINASE"/>
    <property type="match status" value="1"/>
</dbReference>
<dbReference type="InterPro" id="IPR002104">
    <property type="entry name" value="Integrase_catalytic"/>
</dbReference>
<comment type="caution">
    <text evidence="4">The sequence shown here is derived from an EMBL/GenBank/DDBJ whole genome shotgun (WGS) entry which is preliminary data.</text>
</comment>
<evidence type="ECO:0000259" key="3">
    <source>
        <dbReference type="PROSITE" id="PS51898"/>
    </source>
</evidence>
<accession>A0A927ICY2</accession>
<reference evidence="4" key="1">
    <citation type="submission" date="2020-09" db="EMBL/GenBank/DDBJ databases">
        <title>Secondary metabolite and genome analysis of marine Streptomyces chumphonensis KK1-2T.</title>
        <authorList>
            <person name="Phongsopitanun W."/>
            <person name="Kanchanasin P."/>
            <person name="Pittayakhajonwut P."/>
            <person name="Suwanborirux K."/>
            <person name="Tanasupawat S."/>
        </authorList>
    </citation>
    <scope>NUCLEOTIDE SEQUENCE</scope>
    <source>
        <strain evidence="4">KK1-2</strain>
    </source>
</reference>
<dbReference type="EMBL" id="JACXYU010000005">
    <property type="protein sequence ID" value="MBD3932537.1"/>
    <property type="molecule type" value="Genomic_DNA"/>
</dbReference>
<feature type="domain" description="Tyr recombinase" evidence="3">
    <location>
        <begin position="231"/>
        <end position="445"/>
    </location>
</feature>
<dbReference type="AlphaFoldDB" id="A0A927ICY2"/>
<dbReference type="RefSeq" id="WP_191209805.1">
    <property type="nucleotide sequence ID" value="NZ_BAABKL010000026.1"/>
</dbReference>
<evidence type="ECO:0000313" key="4">
    <source>
        <dbReference type="EMBL" id="MBD3932537.1"/>
    </source>
</evidence>
<evidence type="ECO:0000313" key="5">
    <source>
        <dbReference type="Proteomes" id="UP000632289"/>
    </source>
</evidence>
<evidence type="ECO:0000256" key="2">
    <source>
        <dbReference type="SAM" id="MobiDB-lite"/>
    </source>
</evidence>